<comment type="caution">
    <text evidence="1">The sequence shown here is derived from an EMBL/GenBank/DDBJ whole genome shotgun (WGS) entry which is preliminary data.</text>
</comment>
<name>A0A8X6VJ40_TRICX</name>
<evidence type="ECO:0000313" key="1">
    <source>
        <dbReference type="EMBL" id="GFY20632.1"/>
    </source>
</evidence>
<protein>
    <submittedName>
        <fullName evidence="1">Uncharacterized protein</fullName>
    </submittedName>
</protein>
<proteinExistence type="predicted"/>
<dbReference type="Proteomes" id="UP000887159">
    <property type="component" value="Unassembled WGS sequence"/>
</dbReference>
<dbReference type="AlphaFoldDB" id="A0A8X6VJ40"/>
<sequence>MTAYYPVFDDEIEQGPPGMPGIGFKLTNDGNYDMEGKVLRNVLDPEELTDCATKNYFDKKLKERTLTLKNDFFDAKHKIIRNQGHPEEASDSATKIYVDETVEELKKISLINHDAKGENIHNLKDPENAKHAVNKQYFENNALILSGGSYDARNKNISNVKEPENPNDVVIKKHLDYYCILWDTVNKSYFAHNQRISSVKWPKKETDCTNKYYVDMKTFCATTDRLVQFTGVGYQAFQFNEFTSKLLDSNLKLSQNMFMKITIFLACDKIDESPLIRLDKGKELLLNKAIRVNEESITMFAYGKLNEILLLSVLSGGKCKLKPYLHIEKIEFSFKT</sequence>
<keyword evidence="2" id="KW-1185">Reference proteome</keyword>
<accession>A0A8X6VJ40</accession>
<evidence type="ECO:0000313" key="2">
    <source>
        <dbReference type="Proteomes" id="UP000887159"/>
    </source>
</evidence>
<organism evidence="1 2">
    <name type="scientific">Trichonephila clavipes</name>
    <name type="common">Golden silk orbweaver</name>
    <name type="synonym">Nephila clavipes</name>
    <dbReference type="NCBI Taxonomy" id="2585209"/>
    <lineage>
        <taxon>Eukaryota</taxon>
        <taxon>Metazoa</taxon>
        <taxon>Ecdysozoa</taxon>
        <taxon>Arthropoda</taxon>
        <taxon>Chelicerata</taxon>
        <taxon>Arachnida</taxon>
        <taxon>Araneae</taxon>
        <taxon>Araneomorphae</taxon>
        <taxon>Entelegynae</taxon>
        <taxon>Araneoidea</taxon>
        <taxon>Nephilidae</taxon>
        <taxon>Trichonephila</taxon>
    </lineage>
</organism>
<gene>
    <name evidence="1" type="primary">AVEN_183308_1</name>
    <name evidence="1" type="ORF">TNCV_1118661</name>
</gene>
<reference evidence="1" key="1">
    <citation type="submission" date="2020-08" db="EMBL/GenBank/DDBJ databases">
        <title>Multicomponent nature underlies the extraordinary mechanical properties of spider dragline silk.</title>
        <authorList>
            <person name="Kono N."/>
            <person name="Nakamura H."/>
            <person name="Mori M."/>
            <person name="Yoshida Y."/>
            <person name="Ohtoshi R."/>
            <person name="Malay A.D."/>
            <person name="Moran D.A.P."/>
            <person name="Tomita M."/>
            <person name="Numata K."/>
            <person name="Arakawa K."/>
        </authorList>
    </citation>
    <scope>NUCLEOTIDE SEQUENCE</scope>
</reference>
<dbReference type="EMBL" id="BMAU01021356">
    <property type="protein sequence ID" value="GFY20632.1"/>
    <property type="molecule type" value="Genomic_DNA"/>
</dbReference>